<evidence type="ECO:0000313" key="3">
    <source>
        <dbReference type="EMBL" id="KAL3857553.1"/>
    </source>
</evidence>
<keyword evidence="1" id="KW-0812">Transmembrane</keyword>
<feature type="transmembrane region" description="Helical" evidence="1">
    <location>
        <begin position="35"/>
        <end position="53"/>
    </location>
</feature>
<evidence type="ECO:0000256" key="2">
    <source>
        <dbReference type="SAM" id="SignalP"/>
    </source>
</evidence>
<keyword evidence="1" id="KW-0472">Membrane</keyword>
<name>A0ABD3V9J1_SINWO</name>
<dbReference type="AlphaFoldDB" id="A0ABD3V9J1"/>
<feature type="chain" id="PRO_5044868963" evidence="2">
    <location>
        <begin position="20"/>
        <end position="88"/>
    </location>
</feature>
<protein>
    <submittedName>
        <fullName evidence="3">Uncharacterized protein</fullName>
    </submittedName>
</protein>
<comment type="caution">
    <text evidence="3">The sequence shown here is derived from an EMBL/GenBank/DDBJ whole genome shotgun (WGS) entry which is preliminary data.</text>
</comment>
<evidence type="ECO:0000256" key="1">
    <source>
        <dbReference type="SAM" id="Phobius"/>
    </source>
</evidence>
<evidence type="ECO:0000313" key="4">
    <source>
        <dbReference type="Proteomes" id="UP001634394"/>
    </source>
</evidence>
<keyword evidence="4" id="KW-1185">Reference proteome</keyword>
<organism evidence="3 4">
    <name type="scientific">Sinanodonta woodiana</name>
    <name type="common">Chinese pond mussel</name>
    <name type="synonym">Anodonta woodiana</name>
    <dbReference type="NCBI Taxonomy" id="1069815"/>
    <lineage>
        <taxon>Eukaryota</taxon>
        <taxon>Metazoa</taxon>
        <taxon>Spiralia</taxon>
        <taxon>Lophotrochozoa</taxon>
        <taxon>Mollusca</taxon>
        <taxon>Bivalvia</taxon>
        <taxon>Autobranchia</taxon>
        <taxon>Heteroconchia</taxon>
        <taxon>Palaeoheterodonta</taxon>
        <taxon>Unionida</taxon>
        <taxon>Unionoidea</taxon>
        <taxon>Unionidae</taxon>
        <taxon>Unioninae</taxon>
        <taxon>Sinanodonta</taxon>
    </lineage>
</organism>
<dbReference type="Proteomes" id="UP001634394">
    <property type="component" value="Unassembled WGS sequence"/>
</dbReference>
<gene>
    <name evidence="3" type="ORF">ACJMK2_012205</name>
</gene>
<feature type="non-terminal residue" evidence="3">
    <location>
        <position position="1"/>
    </location>
</feature>
<sequence length="88" mass="9694">MKTWTALVALLMLSVTVQSAFLKPPIIVRDTDSGLGLSAAIPLFFLLAFLPFFNGETNRPRRVDATNDNLAYTLNNVYSGLNVDSEVF</sequence>
<dbReference type="EMBL" id="JBJQND010000013">
    <property type="protein sequence ID" value="KAL3857553.1"/>
    <property type="molecule type" value="Genomic_DNA"/>
</dbReference>
<accession>A0ABD3V9J1</accession>
<feature type="non-terminal residue" evidence="3">
    <location>
        <position position="88"/>
    </location>
</feature>
<keyword evidence="1" id="KW-1133">Transmembrane helix</keyword>
<keyword evidence="2" id="KW-0732">Signal</keyword>
<reference evidence="3 4" key="1">
    <citation type="submission" date="2024-11" db="EMBL/GenBank/DDBJ databases">
        <title>Chromosome-level genome assembly of the freshwater bivalve Anodonta woodiana.</title>
        <authorList>
            <person name="Chen X."/>
        </authorList>
    </citation>
    <scope>NUCLEOTIDE SEQUENCE [LARGE SCALE GENOMIC DNA]</scope>
    <source>
        <strain evidence="3">MN2024</strain>
        <tissue evidence="3">Gills</tissue>
    </source>
</reference>
<proteinExistence type="predicted"/>
<feature type="signal peptide" evidence="2">
    <location>
        <begin position="1"/>
        <end position="19"/>
    </location>
</feature>